<proteinExistence type="predicted"/>
<feature type="transmembrane region" description="Helical" evidence="1">
    <location>
        <begin position="547"/>
        <end position="580"/>
    </location>
</feature>
<dbReference type="Proteomes" id="UP000431080">
    <property type="component" value="Unassembled WGS sequence"/>
</dbReference>
<gene>
    <name evidence="2" type="ORF">GE115_16875</name>
</gene>
<comment type="caution">
    <text evidence="2">The sequence shown here is derived from an EMBL/GenBank/DDBJ whole genome shotgun (WGS) entry which is preliminary data.</text>
</comment>
<evidence type="ECO:0000313" key="3">
    <source>
        <dbReference type="Proteomes" id="UP000431080"/>
    </source>
</evidence>
<feature type="transmembrane region" description="Helical" evidence="1">
    <location>
        <begin position="347"/>
        <end position="366"/>
    </location>
</feature>
<evidence type="ECO:0000256" key="1">
    <source>
        <dbReference type="SAM" id="Phobius"/>
    </source>
</evidence>
<accession>A0A6I2FHU8</accession>
<organism evidence="2 3">
    <name type="scientific">Agromyces agglutinans</name>
    <dbReference type="NCBI Taxonomy" id="2662258"/>
    <lineage>
        <taxon>Bacteria</taxon>
        <taxon>Bacillati</taxon>
        <taxon>Actinomycetota</taxon>
        <taxon>Actinomycetes</taxon>
        <taxon>Micrococcales</taxon>
        <taxon>Microbacteriaceae</taxon>
        <taxon>Agromyces</taxon>
    </lineage>
</organism>
<name>A0A6I2FHU8_9MICO</name>
<feature type="transmembrane region" description="Helical" evidence="1">
    <location>
        <begin position="297"/>
        <end position="313"/>
    </location>
</feature>
<keyword evidence="1" id="KW-0812">Transmembrane</keyword>
<feature type="transmembrane region" description="Helical" evidence="1">
    <location>
        <begin position="505"/>
        <end position="527"/>
    </location>
</feature>
<dbReference type="AlphaFoldDB" id="A0A6I2FHU8"/>
<dbReference type="Pfam" id="PF09913">
    <property type="entry name" value="DUF2142"/>
    <property type="match status" value="1"/>
</dbReference>
<reference evidence="2 3" key="1">
    <citation type="submission" date="2019-10" db="EMBL/GenBank/DDBJ databases">
        <authorList>
            <person name="Nie G."/>
            <person name="Ming H."/>
            <person name="Yi B."/>
        </authorList>
    </citation>
    <scope>NUCLEOTIDE SEQUENCE [LARGE SCALE GENOMIC DNA]</scope>
    <source>
        <strain evidence="2 3">CFH 90414</strain>
    </source>
</reference>
<feature type="transmembrane region" description="Helical" evidence="1">
    <location>
        <begin position="319"/>
        <end position="340"/>
    </location>
</feature>
<feature type="transmembrane region" description="Helical" evidence="1">
    <location>
        <begin position="447"/>
        <end position="465"/>
    </location>
</feature>
<feature type="transmembrane region" description="Helical" evidence="1">
    <location>
        <begin position="270"/>
        <end position="290"/>
    </location>
</feature>
<keyword evidence="1" id="KW-0472">Membrane</keyword>
<feature type="transmembrane region" description="Helical" evidence="1">
    <location>
        <begin position="247"/>
        <end position="264"/>
    </location>
</feature>
<dbReference type="InterPro" id="IPR018674">
    <property type="entry name" value="DUF2142_membrane"/>
</dbReference>
<keyword evidence="1" id="KW-1133">Transmembrane helix</keyword>
<evidence type="ECO:0000313" key="2">
    <source>
        <dbReference type="EMBL" id="MRG61533.1"/>
    </source>
</evidence>
<protein>
    <submittedName>
        <fullName evidence="2">DUF2142 domain-containing protein</fullName>
    </submittedName>
</protein>
<feature type="transmembrane region" description="Helical" evidence="1">
    <location>
        <begin position="480"/>
        <end position="498"/>
    </location>
</feature>
<keyword evidence="3" id="KW-1185">Reference proteome</keyword>
<feature type="transmembrane region" description="Helical" evidence="1">
    <location>
        <begin position="422"/>
        <end position="440"/>
    </location>
</feature>
<feature type="transmembrane region" description="Helical" evidence="1">
    <location>
        <begin position="99"/>
        <end position="118"/>
    </location>
</feature>
<sequence>MMRAAGSRAFVTSVSARGTSASISVGDGRVPRRSRVRNMILPAYRAGPDVAGASGASARWRHVIGIPLVWAGHSFCLARESRRCIGVRTSFQSSKAVRVGALVVAPLALLVALLGWSLSTPLASSPDEDFHLASIWCGSGERDGLCEPASDPRLRMVPVELLNAQRCFDHLPDQAATCPRQPPSLLVETDRGNFDAVYPPVFYAVMSMFATSDFSVSLLLMRAFNAVLYVGMMSALFVLLPRARRGTLLWGSLATIAPFGMFLIPSVNPSSWGVISASTMWLAVLGYYEARGTRRRVAFAALAVLSLILGAGSRSDAAAFVAIAIVIATVLSANPTISYLRRATFPAALFLVAVAVFLSFGQSNAVNPGVGLSVPLDPTSATLTPLQLFWINLTRLPELWAGAFGAPIGTQSLWLGTVTPGVVWFPAILAFGGVVFLGLRALDWRKAICLGILGSLLVSLPMIWLMRDQIMVGQGVQSRYLYPILIMLAMMSLFGLAGANARMNVVQLVCIAGVAWAANLVVQWMTLRRYVTGLDARWINLDNGIEWWWAALPIGPMALWVATSVAFAVLLSVCVCYGAVARHARQFGPSRLLISP</sequence>
<dbReference type="EMBL" id="WJIF01000014">
    <property type="protein sequence ID" value="MRG61533.1"/>
    <property type="molecule type" value="Genomic_DNA"/>
</dbReference>
<feature type="transmembrane region" description="Helical" evidence="1">
    <location>
        <begin position="216"/>
        <end position="240"/>
    </location>
</feature>